<dbReference type="OrthoDB" id="7549755at2"/>
<gene>
    <name evidence="6" type="ORF">FHP25_27860</name>
</gene>
<dbReference type="EMBL" id="VDUZ01000038">
    <property type="protein sequence ID" value="TXL71862.1"/>
    <property type="molecule type" value="Genomic_DNA"/>
</dbReference>
<dbReference type="AlphaFoldDB" id="A0A5C8PDQ5"/>
<protein>
    <submittedName>
        <fullName evidence="6">Anti-sigma factor</fullName>
    </submittedName>
</protein>
<evidence type="ECO:0000256" key="4">
    <source>
        <dbReference type="ARBA" id="ARBA00023136"/>
    </source>
</evidence>
<dbReference type="PANTHER" id="PTHR37461">
    <property type="entry name" value="ANTI-SIGMA-K FACTOR RSKA"/>
    <property type="match status" value="1"/>
</dbReference>
<dbReference type="PANTHER" id="PTHR37461:SF1">
    <property type="entry name" value="ANTI-SIGMA-K FACTOR RSKA"/>
    <property type="match status" value="1"/>
</dbReference>
<dbReference type="Pfam" id="PF13490">
    <property type="entry name" value="zf-HC2"/>
    <property type="match status" value="1"/>
</dbReference>
<comment type="subcellular location">
    <subcellularLocation>
        <location evidence="1">Membrane</location>
        <topology evidence="1">Single-pass membrane protein</topology>
    </subcellularLocation>
</comment>
<dbReference type="Proteomes" id="UP000321638">
    <property type="component" value="Unassembled WGS sequence"/>
</dbReference>
<evidence type="ECO:0000259" key="5">
    <source>
        <dbReference type="Pfam" id="PF13490"/>
    </source>
</evidence>
<sequence length="265" mass="28365">MTAMDCATCEALIDAYADGELSADMAVALERALPQCPGCRQRLEEARLLRDALRAAPVPRAPDSLRANILAALPAQGNGATVVAMPRHAAAAPSATRRNTMRWAAAIVVALGVGWAGGRFLPTTADAPQEAREIVDGYLRVTATDRPVDVASSDRHTVKPWFGGRVAYAPPVHDLTTDGFPLVGGRVDVIDGRKTAVLVYQRNRHVLALFLWPGDSPGVSSEVRNGFGLRRWSHGGFVFHAIADLALSDLDRFAAALNARLDAER</sequence>
<proteinExistence type="predicted"/>
<keyword evidence="3" id="KW-1133">Transmembrane helix</keyword>
<comment type="caution">
    <text evidence="6">The sequence shown here is derived from an EMBL/GenBank/DDBJ whole genome shotgun (WGS) entry which is preliminary data.</text>
</comment>
<dbReference type="GO" id="GO:0016989">
    <property type="term" value="F:sigma factor antagonist activity"/>
    <property type="evidence" value="ECO:0007669"/>
    <property type="project" value="TreeGrafter"/>
</dbReference>
<keyword evidence="4" id="KW-0472">Membrane</keyword>
<evidence type="ECO:0000256" key="2">
    <source>
        <dbReference type="ARBA" id="ARBA00022692"/>
    </source>
</evidence>
<organism evidence="6 7">
    <name type="scientific">Vineibacter terrae</name>
    <dbReference type="NCBI Taxonomy" id="2586908"/>
    <lineage>
        <taxon>Bacteria</taxon>
        <taxon>Pseudomonadati</taxon>
        <taxon>Pseudomonadota</taxon>
        <taxon>Alphaproteobacteria</taxon>
        <taxon>Hyphomicrobiales</taxon>
        <taxon>Vineibacter</taxon>
    </lineage>
</organism>
<evidence type="ECO:0000313" key="7">
    <source>
        <dbReference type="Proteomes" id="UP000321638"/>
    </source>
</evidence>
<evidence type="ECO:0000256" key="3">
    <source>
        <dbReference type="ARBA" id="ARBA00022989"/>
    </source>
</evidence>
<keyword evidence="2" id="KW-0812">Transmembrane</keyword>
<name>A0A5C8PDQ5_9HYPH</name>
<accession>A0A5C8PDQ5</accession>
<dbReference type="InterPro" id="IPR027383">
    <property type="entry name" value="Znf_put"/>
</dbReference>
<dbReference type="GO" id="GO:0016020">
    <property type="term" value="C:membrane"/>
    <property type="evidence" value="ECO:0007669"/>
    <property type="project" value="UniProtKB-SubCell"/>
</dbReference>
<dbReference type="GO" id="GO:0006417">
    <property type="term" value="P:regulation of translation"/>
    <property type="evidence" value="ECO:0007669"/>
    <property type="project" value="TreeGrafter"/>
</dbReference>
<evidence type="ECO:0000256" key="1">
    <source>
        <dbReference type="ARBA" id="ARBA00004167"/>
    </source>
</evidence>
<evidence type="ECO:0000313" key="6">
    <source>
        <dbReference type="EMBL" id="TXL71862.1"/>
    </source>
</evidence>
<keyword evidence="7" id="KW-1185">Reference proteome</keyword>
<dbReference type="InterPro" id="IPR041916">
    <property type="entry name" value="Anti_sigma_zinc_sf"/>
</dbReference>
<dbReference type="Gene3D" id="1.10.10.1320">
    <property type="entry name" value="Anti-sigma factor, zinc-finger domain"/>
    <property type="match status" value="1"/>
</dbReference>
<dbReference type="InterPro" id="IPR051474">
    <property type="entry name" value="Anti-sigma-K/W_factor"/>
</dbReference>
<reference evidence="6 7" key="1">
    <citation type="submission" date="2019-06" db="EMBL/GenBank/DDBJ databases">
        <title>New taxonomy in bacterial strain CC-CFT640, isolated from vineyard.</title>
        <authorList>
            <person name="Lin S.-Y."/>
            <person name="Tsai C.-F."/>
            <person name="Young C.-C."/>
        </authorList>
    </citation>
    <scope>NUCLEOTIDE SEQUENCE [LARGE SCALE GENOMIC DNA]</scope>
    <source>
        <strain evidence="6 7">CC-CFT640</strain>
    </source>
</reference>
<feature type="domain" description="Putative zinc-finger" evidence="5">
    <location>
        <begin position="6"/>
        <end position="40"/>
    </location>
</feature>